<dbReference type="InterPro" id="IPR029033">
    <property type="entry name" value="His_PPase_superfam"/>
</dbReference>
<dbReference type="Gene3D" id="3.40.50.1240">
    <property type="entry name" value="Phosphoglycerate mutase-like"/>
    <property type="match status" value="1"/>
</dbReference>
<dbReference type="CDD" id="cd07040">
    <property type="entry name" value="HP"/>
    <property type="match status" value="1"/>
</dbReference>
<dbReference type="Proteomes" id="UP000316775">
    <property type="component" value="Unassembled WGS sequence"/>
</dbReference>
<dbReference type="PANTHER" id="PTHR47623:SF1">
    <property type="entry name" value="OS09G0287300 PROTEIN"/>
    <property type="match status" value="1"/>
</dbReference>
<dbReference type="STRING" id="983.SAMN05443543_1073"/>
<dbReference type="EMBL" id="BJNP01000024">
    <property type="protein sequence ID" value="GEC72748.1"/>
    <property type="molecule type" value="Genomic_DNA"/>
</dbReference>
<evidence type="ECO:0000313" key="1">
    <source>
        <dbReference type="EMBL" id="GEC72748.1"/>
    </source>
</evidence>
<dbReference type="AlphaFoldDB" id="A0A4Y4AX08"/>
<organism evidence="1 2">
    <name type="scientific">Flavobacterium flevense</name>
    <dbReference type="NCBI Taxonomy" id="983"/>
    <lineage>
        <taxon>Bacteria</taxon>
        <taxon>Pseudomonadati</taxon>
        <taxon>Bacteroidota</taxon>
        <taxon>Flavobacteriia</taxon>
        <taxon>Flavobacteriales</taxon>
        <taxon>Flavobacteriaceae</taxon>
        <taxon>Flavobacterium</taxon>
    </lineage>
</organism>
<dbReference type="Pfam" id="PF00300">
    <property type="entry name" value="His_Phos_1"/>
    <property type="match status" value="1"/>
</dbReference>
<keyword evidence="2" id="KW-1185">Reference proteome</keyword>
<gene>
    <name evidence="1" type="primary">sixA</name>
    <name evidence="1" type="ORF">FFL01_22870</name>
</gene>
<protein>
    <submittedName>
        <fullName evidence="1">Phosphohistidine phosphatase</fullName>
    </submittedName>
</protein>
<evidence type="ECO:0000313" key="2">
    <source>
        <dbReference type="Proteomes" id="UP000316775"/>
    </source>
</evidence>
<sequence length="179" mass="20797">MYLSVKEVCKTDPHKNKYMKNLILVRHAKSNWDMPLKDRDRPLDQRGLYDAHLVSSNIQKHIPAKYIIWSSIAKRASDTAVIFAQNILYPIENILYKEDLYTFDEKQLEEVIKSCNNSFDSVILFGHNAAITNFVNKFGDKFIENVPTSGFVSLQFENDSWEEIKKGKTKKIIIPKDLK</sequence>
<name>A0A4Y4AX08_9FLAO</name>
<dbReference type="SUPFAM" id="SSF53254">
    <property type="entry name" value="Phosphoglycerate mutase-like"/>
    <property type="match status" value="1"/>
</dbReference>
<dbReference type="PANTHER" id="PTHR47623">
    <property type="entry name" value="OS09G0287300 PROTEIN"/>
    <property type="match status" value="1"/>
</dbReference>
<proteinExistence type="predicted"/>
<dbReference type="InterPro" id="IPR013078">
    <property type="entry name" value="His_Pase_superF_clade-1"/>
</dbReference>
<reference evidence="1 2" key="1">
    <citation type="submission" date="2019-06" db="EMBL/GenBank/DDBJ databases">
        <title>Whole genome shotgun sequence of Flavobacterium flevense NBRC 14960.</title>
        <authorList>
            <person name="Hosoyama A."/>
            <person name="Uohara A."/>
            <person name="Ohji S."/>
            <person name="Ichikawa N."/>
        </authorList>
    </citation>
    <scope>NUCLEOTIDE SEQUENCE [LARGE SCALE GENOMIC DNA]</scope>
    <source>
        <strain evidence="1 2">NBRC 14960</strain>
    </source>
</reference>
<comment type="caution">
    <text evidence="1">The sequence shown here is derived from an EMBL/GenBank/DDBJ whole genome shotgun (WGS) entry which is preliminary data.</text>
</comment>
<accession>A0A4Y4AX08</accession>